<sequence>MNKSDGAETDAETLCPKSPTTSWFSPDGDIKLILSNGQEVFVVASQPLCLISPYWRKMIGPGSCFKEAKEKEIVLPEEDTRGLTVFLNIVHLQFHNVPNELDFETLLSLSILTDKYLATISVRPWIQKWLANLYPPESGDYEEWLWIAWEYGDGAIFNNVANSLALNIKMNDSGKLEAPSGRVFDPLTEYDFPMPPDIIESIIEVREMHLHALLNVVDEYLHKYNHTICCLDTSESRAECDALTCGSLTLPLHRLGLWRDRRGPLSTKATLKDIHKTLARVKVLRSPRHWQFHEFEKTIIKQPGCDFQDEFRERIRNIRLSVIPKQKHRDHLKRKSDQLS</sequence>
<evidence type="ECO:0008006" key="3">
    <source>
        <dbReference type="Google" id="ProtNLM"/>
    </source>
</evidence>
<gene>
    <name evidence="1" type="ORF">K452DRAFT_8075</name>
</gene>
<dbReference type="EMBL" id="ML995474">
    <property type="protein sequence ID" value="KAF2147488.1"/>
    <property type="molecule type" value="Genomic_DNA"/>
</dbReference>
<reference evidence="1" key="1">
    <citation type="journal article" date="2020" name="Stud. Mycol.">
        <title>101 Dothideomycetes genomes: a test case for predicting lifestyles and emergence of pathogens.</title>
        <authorList>
            <person name="Haridas S."/>
            <person name="Albert R."/>
            <person name="Binder M."/>
            <person name="Bloem J."/>
            <person name="Labutti K."/>
            <person name="Salamov A."/>
            <person name="Andreopoulos B."/>
            <person name="Baker S."/>
            <person name="Barry K."/>
            <person name="Bills G."/>
            <person name="Bluhm B."/>
            <person name="Cannon C."/>
            <person name="Castanera R."/>
            <person name="Culley D."/>
            <person name="Daum C."/>
            <person name="Ezra D."/>
            <person name="Gonzalez J."/>
            <person name="Henrissat B."/>
            <person name="Kuo A."/>
            <person name="Liang C."/>
            <person name="Lipzen A."/>
            <person name="Lutzoni F."/>
            <person name="Magnuson J."/>
            <person name="Mondo S."/>
            <person name="Nolan M."/>
            <person name="Ohm R."/>
            <person name="Pangilinan J."/>
            <person name="Park H.-J."/>
            <person name="Ramirez L."/>
            <person name="Alfaro M."/>
            <person name="Sun H."/>
            <person name="Tritt A."/>
            <person name="Yoshinaga Y."/>
            <person name="Zwiers L.-H."/>
            <person name="Turgeon B."/>
            <person name="Goodwin S."/>
            <person name="Spatafora J."/>
            <person name="Crous P."/>
            <person name="Grigoriev I."/>
        </authorList>
    </citation>
    <scope>NUCLEOTIDE SEQUENCE</scope>
    <source>
        <strain evidence="1">CBS 121167</strain>
    </source>
</reference>
<dbReference type="GeneID" id="54304683"/>
<evidence type="ECO:0000313" key="2">
    <source>
        <dbReference type="Proteomes" id="UP000799438"/>
    </source>
</evidence>
<name>A0A6A6BUJ3_9PEZI</name>
<dbReference type="OrthoDB" id="5275938at2759"/>
<keyword evidence="2" id="KW-1185">Reference proteome</keyword>
<dbReference type="RefSeq" id="XP_033403196.1">
    <property type="nucleotide sequence ID" value="XM_033547176.1"/>
</dbReference>
<proteinExistence type="predicted"/>
<dbReference type="Proteomes" id="UP000799438">
    <property type="component" value="Unassembled WGS sequence"/>
</dbReference>
<accession>A0A6A6BUJ3</accession>
<dbReference type="AlphaFoldDB" id="A0A6A6BUJ3"/>
<organism evidence="1 2">
    <name type="scientific">Aplosporella prunicola CBS 121167</name>
    <dbReference type="NCBI Taxonomy" id="1176127"/>
    <lineage>
        <taxon>Eukaryota</taxon>
        <taxon>Fungi</taxon>
        <taxon>Dikarya</taxon>
        <taxon>Ascomycota</taxon>
        <taxon>Pezizomycotina</taxon>
        <taxon>Dothideomycetes</taxon>
        <taxon>Dothideomycetes incertae sedis</taxon>
        <taxon>Botryosphaeriales</taxon>
        <taxon>Aplosporellaceae</taxon>
        <taxon>Aplosporella</taxon>
    </lineage>
</organism>
<evidence type="ECO:0000313" key="1">
    <source>
        <dbReference type="EMBL" id="KAF2147488.1"/>
    </source>
</evidence>
<protein>
    <recommendedName>
        <fullName evidence="3">BTB domain-containing protein</fullName>
    </recommendedName>
</protein>